<evidence type="ECO:0000256" key="1">
    <source>
        <dbReference type="SAM" id="MobiDB-lite"/>
    </source>
</evidence>
<evidence type="ECO:0000256" key="2">
    <source>
        <dbReference type="SAM" id="Phobius"/>
    </source>
</evidence>
<reference evidence="3 4" key="1">
    <citation type="submission" date="2019-01" db="EMBL/GenBank/DDBJ databases">
        <title>Pseudoxanthomonas composti sp. nov., isolated from compost.</title>
        <authorList>
            <person name="Yang G."/>
        </authorList>
    </citation>
    <scope>NUCLEOTIDE SEQUENCE [LARGE SCALE GENOMIC DNA]</scope>
    <source>
        <strain evidence="3 4">GSS15</strain>
    </source>
</reference>
<keyword evidence="4" id="KW-1185">Reference proteome</keyword>
<name>A0A4Q1JZN8_9GAMM</name>
<protein>
    <submittedName>
        <fullName evidence="3">Uncharacterized protein</fullName>
    </submittedName>
</protein>
<evidence type="ECO:0000313" key="4">
    <source>
        <dbReference type="Proteomes" id="UP000289784"/>
    </source>
</evidence>
<sequence length="105" mass="11477">MRPPRRHDAPPAPAPWKFWAGMAVCGLCGAFGSRYGAEHGQAYLGAAAGSILGGFAYYRLAFARRNKPEPAPEPELPERSATRYPPPVQRPQDHQAPSRPRDEAP</sequence>
<dbReference type="Proteomes" id="UP000289784">
    <property type="component" value="Unassembled WGS sequence"/>
</dbReference>
<organism evidence="3 4">
    <name type="scientific">Pseudoxanthomonas composti</name>
    <dbReference type="NCBI Taxonomy" id="2137479"/>
    <lineage>
        <taxon>Bacteria</taxon>
        <taxon>Pseudomonadati</taxon>
        <taxon>Pseudomonadota</taxon>
        <taxon>Gammaproteobacteria</taxon>
        <taxon>Lysobacterales</taxon>
        <taxon>Lysobacteraceae</taxon>
        <taxon>Pseudoxanthomonas</taxon>
    </lineage>
</organism>
<keyword evidence="2" id="KW-1133">Transmembrane helix</keyword>
<evidence type="ECO:0000313" key="3">
    <source>
        <dbReference type="EMBL" id="RXR08830.1"/>
    </source>
</evidence>
<keyword evidence="2" id="KW-0812">Transmembrane</keyword>
<dbReference type="RefSeq" id="WP_129469721.1">
    <property type="nucleotide sequence ID" value="NZ_SAWZ01000001.1"/>
</dbReference>
<dbReference type="EMBL" id="SAWZ01000001">
    <property type="protein sequence ID" value="RXR08830.1"/>
    <property type="molecule type" value="Genomic_DNA"/>
</dbReference>
<proteinExistence type="predicted"/>
<gene>
    <name evidence="3" type="ORF">EPA99_03215</name>
</gene>
<accession>A0A4Q1JZN8</accession>
<feature type="compositionally biased region" description="Basic and acidic residues" evidence="1">
    <location>
        <begin position="67"/>
        <end position="81"/>
    </location>
</feature>
<feature type="region of interest" description="Disordered" evidence="1">
    <location>
        <begin position="67"/>
        <end position="105"/>
    </location>
</feature>
<dbReference type="AlphaFoldDB" id="A0A4Q1JZN8"/>
<comment type="caution">
    <text evidence="3">The sequence shown here is derived from an EMBL/GenBank/DDBJ whole genome shotgun (WGS) entry which is preliminary data.</text>
</comment>
<feature type="transmembrane region" description="Helical" evidence="2">
    <location>
        <begin position="42"/>
        <end position="60"/>
    </location>
</feature>
<keyword evidence="2" id="KW-0472">Membrane</keyword>